<proteinExistence type="predicted"/>
<dbReference type="Pfam" id="PF00005">
    <property type="entry name" value="ABC_tran"/>
    <property type="match status" value="2"/>
</dbReference>
<keyword evidence="6" id="KW-0472">Membrane</keyword>
<evidence type="ECO:0000256" key="5">
    <source>
        <dbReference type="ARBA" id="ARBA00022840"/>
    </source>
</evidence>
<evidence type="ECO:0000256" key="4">
    <source>
        <dbReference type="ARBA" id="ARBA00022741"/>
    </source>
</evidence>
<dbReference type="GO" id="GO:0005524">
    <property type="term" value="F:ATP binding"/>
    <property type="evidence" value="ECO:0007669"/>
    <property type="project" value="UniProtKB-KW"/>
</dbReference>
<dbReference type="PANTHER" id="PTHR43790">
    <property type="entry name" value="CARBOHYDRATE TRANSPORT ATP-BINDING PROTEIN MG119-RELATED"/>
    <property type="match status" value="1"/>
</dbReference>
<evidence type="ECO:0000256" key="2">
    <source>
        <dbReference type="ARBA" id="ARBA00022597"/>
    </source>
</evidence>
<dbReference type="InterPro" id="IPR027417">
    <property type="entry name" value="P-loop_NTPase"/>
</dbReference>
<dbReference type="SUPFAM" id="SSF52540">
    <property type="entry name" value="P-loop containing nucleoside triphosphate hydrolases"/>
    <property type="match status" value="2"/>
</dbReference>
<reference evidence="8 9" key="1">
    <citation type="submission" date="2016-10" db="EMBL/GenBank/DDBJ databases">
        <authorList>
            <person name="de Groot N.N."/>
        </authorList>
    </citation>
    <scope>NUCLEOTIDE SEQUENCE [LARGE SCALE GENOMIC DNA]</scope>
    <source>
        <strain evidence="8 9">CGMCC 1.3401</strain>
    </source>
</reference>
<dbReference type="CDD" id="cd03215">
    <property type="entry name" value="ABC_Carb_Monos_II"/>
    <property type="match status" value="1"/>
</dbReference>
<dbReference type="InterPro" id="IPR050107">
    <property type="entry name" value="ABC_carbohydrate_import_ATPase"/>
</dbReference>
<sequence>MTEDQKNIVSVRSLTKAYGATAVLKGIDFSVARGEIHALLGGNGAGKSTLIRIITGTATKDGGELFFRDASGNLLSETDGRLKVAVVHQELALLPHLTVAENIALPHFRKGSRLYDRRLATRQAHDALSMIDRDFAAVALNRLVGDLSLHEGQMVEIARALSSGAELILLDEPTANLTAIETERLFGVLRRLARDNGLSVVFVSHRMKEIRQIANVCSIIRDGRTVVKSVPTGDLTDRAIVEHMGQAHVMAAPRAIRVAQQSMAGEPLTITEDGFSVVLQPGTILGVAGAPAGPETLIAALVGAAHAKRWTVTRAGWPARFRSPHQAARLGAGFVTGDRAHRGILHSLPIIDNVLASRRVTRGSLFARKHEGVECLDLMQALKVKAGSLWHLPNTLSGGTQQKLLLARWLNLPSRLLVLEEPTRGVDIGTKREIYQLIRDMAATGTAIVWWSTENAELLEVCDRVLAFDTEGRSSGVIERDQLSEDRLATLTGMAA</sequence>
<evidence type="ECO:0000256" key="6">
    <source>
        <dbReference type="ARBA" id="ARBA00023136"/>
    </source>
</evidence>
<dbReference type="PANTHER" id="PTHR43790:SF9">
    <property type="entry name" value="GALACTOFURANOSE TRANSPORTER ATP-BINDING PROTEIN YTFR"/>
    <property type="match status" value="1"/>
</dbReference>
<keyword evidence="5 8" id="KW-0067">ATP-binding</keyword>
<keyword evidence="3" id="KW-0677">Repeat</keyword>
<dbReference type="PROSITE" id="PS50893">
    <property type="entry name" value="ABC_TRANSPORTER_2"/>
    <property type="match status" value="2"/>
</dbReference>
<feature type="domain" description="ABC transporter" evidence="7">
    <location>
        <begin position="9"/>
        <end position="247"/>
    </location>
</feature>
<accession>A0A1G4R2Z0</accession>
<dbReference type="Proteomes" id="UP000199542">
    <property type="component" value="Unassembled WGS sequence"/>
</dbReference>
<dbReference type="CDD" id="cd03216">
    <property type="entry name" value="ABC_Carb_Monos_I"/>
    <property type="match status" value="1"/>
</dbReference>
<dbReference type="InterPro" id="IPR003593">
    <property type="entry name" value="AAA+_ATPase"/>
</dbReference>
<name>A0A1G4R2Z0_9HYPH</name>
<dbReference type="GO" id="GO:0016887">
    <property type="term" value="F:ATP hydrolysis activity"/>
    <property type="evidence" value="ECO:0007669"/>
    <property type="project" value="InterPro"/>
</dbReference>
<evidence type="ECO:0000256" key="3">
    <source>
        <dbReference type="ARBA" id="ARBA00022737"/>
    </source>
</evidence>
<gene>
    <name evidence="8" type="ORF">SAMN02927900_02228</name>
</gene>
<keyword evidence="4" id="KW-0547">Nucleotide-binding</keyword>
<evidence type="ECO:0000313" key="9">
    <source>
        <dbReference type="Proteomes" id="UP000199542"/>
    </source>
</evidence>
<feature type="domain" description="ABC transporter" evidence="7">
    <location>
        <begin position="256"/>
        <end position="495"/>
    </location>
</feature>
<dbReference type="Gene3D" id="3.40.50.300">
    <property type="entry name" value="P-loop containing nucleotide triphosphate hydrolases"/>
    <property type="match status" value="2"/>
</dbReference>
<keyword evidence="1" id="KW-0813">Transport</keyword>
<evidence type="ECO:0000259" key="7">
    <source>
        <dbReference type="PROSITE" id="PS50893"/>
    </source>
</evidence>
<evidence type="ECO:0000313" key="8">
    <source>
        <dbReference type="EMBL" id="SCW51035.1"/>
    </source>
</evidence>
<organism evidence="8 9">
    <name type="scientific">Rhizobium mongolense subsp. loessense</name>
    <dbReference type="NCBI Taxonomy" id="158890"/>
    <lineage>
        <taxon>Bacteria</taxon>
        <taxon>Pseudomonadati</taxon>
        <taxon>Pseudomonadota</taxon>
        <taxon>Alphaproteobacteria</taxon>
        <taxon>Hyphomicrobiales</taxon>
        <taxon>Rhizobiaceae</taxon>
        <taxon>Rhizobium/Agrobacterium group</taxon>
        <taxon>Rhizobium</taxon>
    </lineage>
</organism>
<dbReference type="InterPro" id="IPR003439">
    <property type="entry name" value="ABC_transporter-like_ATP-bd"/>
</dbReference>
<evidence type="ECO:0000256" key="1">
    <source>
        <dbReference type="ARBA" id="ARBA00022448"/>
    </source>
</evidence>
<dbReference type="EMBL" id="FMTM01000002">
    <property type="protein sequence ID" value="SCW51035.1"/>
    <property type="molecule type" value="Genomic_DNA"/>
</dbReference>
<dbReference type="RefSeq" id="WP_092584915.1">
    <property type="nucleotide sequence ID" value="NZ_FMTM01000002.1"/>
</dbReference>
<dbReference type="SMART" id="SM00382">
    <property type="entry name" value="AAA"/>
    <property type="match status" value="1"/>
</dbReference>
<keyword evidence="2" id="KW-0762">Sugar transport</keyword>
<protein>
    <submittedName>
        <fullName evidence="8">Ribose transport system ATP-binding protein</fullName>
    </submittedName>
</protein>
<dbReference type="AlphaFoldDB" id="A0A1G4R2Z0"/>